<dbReference type="SUPFAM" id="SSF52096">
    <property type="entry name" value="ClpP/crotonase"/>
    <property type="match status" value="1"/>
</dbReference>
<evidence type="ECO:0000256" key="1">
    <source>
        <dbReference type="ARBA" id="ARBA00009179"/>
    </source>
</evidence>
<organism evidence="7 8">
    <name type="scientific">Methylomusa anaerophila</name>
    <dbReference type="NCBI Taxonomy" id="1930071"/>
    <lineage>
        <taxon>Bacteria</taxon>
        <taxon>Bacillati</taxon>
        <taxon>Bacillota</taxon>
        <taxon>Negativicutes</taxon>
        <taxon>Selenomonadales</taxon>
        <taxon>Sporomusaceae</taxon>
        <taxon>Methylomusa</taxon>
    </lineage>
</organism>
<dbReference type="PANTHER" id="PTHR32060:SF30">
    <property type="entry name" value="CARBOXY-TERMINAL PROCESSING PROTEASE CTPA"/>
    <property type="match status" value="1"/>
</dbReference>
<evidence type="ECO:0000256" key="5">
    <source>
        <dbReference type="RuleBase" id="RU004404"/>
    </source>
</evidence>
<sequence length="381" mass="40704">MSRRKIIIGAVLLVLFTFVATSGAFLYMLHINSTDIAGTLKLFRVIQLIKSRYVEEVPSDALLAGAIKGMVNSLGDPHSIYLDPKMYKEFMIETEGSFGGVGIVIGIKDKMLTVVAPIEGTPGDKAGIKSGDQILKIDGLDTKDMALDEAVSKIRGPEGSHVTLSILRSGQDAKEYTLTRSNIQIKTVTGKMLENDIGYVRLSMFNENTGSDIGKKLQELEKQGMKAVILDLRDNPGGLLEESVKVAGNFVPKGPVVSVVTKDGTRETHSSNLAAPKYPLVILVNGGSASASEIVAGAVQDTGAGTLIGTKTFGKGSVQTIIRLDGGSAMKLTIAKYLTPNDRSINGVGIEPDIKVEMPDFKENGKDLQLEKAIEVLKGKL</sequence>
<keyword evidence="2 5" id="KW-0645">Protease</keyword>
<dbReference type="InterPro" id="IPR001478">
    <property type="entry name" value="PDZ"/>
</dbReference>
<dbReference type="EMBL" id="AP018449">
    <property type="protein sequence ID" value="BBB91739.1"/>
    <property type="molecule type" value="Genomic_DNA"/>
</dbReference>
<dbReference type="SMART" id="SM00228">
    <property type="entry name" value="PDZ"/>
    <property type="match status" value="1"/>
</dbReference>
<evidence type="ECO:0000313" key="8">
    <source>
        <dbReference type="Proteomes" id="UP000276437"/>
    </source>
</evidence>
<reference evidence="7 8" key="1">
    <citation type="journal article" date="2018" name="Int. J. Syst. Evol. Microbiol.">
        <title>Methylomusa anaerophila gen. nov., sp. nov., an anaerobic methanol-utilizing bacterium isolated from a microbial fuel cell.</title>
        <authorList>
            <person name="Amano N."/>
            <person name="Yamamuro A."/>
            <person name="Miyahara M."/>
            <person name="Kouzuma A."/>
            <person name="Abe T."/>
            <person name="Watanabe K."/>
        </authorList>
    </citation>
    <scope>NUCLEOTIDE SEQUENCE [LARGE SCALE GENOMIC DNA]</scope>
    <source>
        <strain evidence="7 8">MMFC1</strain>
    </source>
</reference>
<dbReference type="FunFam" id="2.30.42.10:FF:000063">
    <property type="entry name" value="Peptidase, S41 family"/>
    <property type="match status" value="1"/>
</dbReference>
<comment type="similarity">
    <text evidence="1 5">Belongs to the peptidase S41A family.</text>
</comment>
<name>A0A348AKZ1_9FIRM</name>
<dbReference type="CDD" id="cd07560">
    <property type="entry name" value="Peptidase_S41_CPP"/>
    <property type="match status" value="1"/>
</dbReference>
<dbReference type="CDD" id="cd06782">
    <property type="entry name" value="cpPDZ_CPP-like"/>
    <property type="match status" value="1"/>
</dbReference>
<dbReference type="Gene3D" id="3.30.750.44">
    <property type="match status" value="1"/>
</dbReference>
<feature type="domain" description="PDZ" evidence="6">
    <location>
        <begin position="91"/>
        <end position="155"/>
    </location>
</feature>
<evidence type="ECO:0000256" key="4">
    <source>
        <dbReference type="ARBA" id="ARBA00022825"/>
    </source>
</evidence>
<dbReference type="Pfam" id="PF22694">
    <property type="entry name" value="CtpB_N-like"/>
    <property type="match status" value="1"/>
</dbReference>
<dbReference type="InterPro" id="IPR036034">
    <property type="entry name" value="PDZ_sf"/>
</dbReference>
<protein>
    <submittedName>
        <fullName evidence="7">Carboxy-terminal processing protease CtpB</fullName>
        <ecNumber evidence="7">3.4.21.102</ecNumber>
    </submittedName>
</protein>
<keyword evidence="8" id="KW-1185">Reference proteome</keyword>
<dbReference type="GO" id="GO:0004252">
    <property type="term" value="F:serine-type endopeptidase activity"/>
    <property type="evidence" value="ECO:0007669"/>
    <property type="project" value="UniProtKB-EC"/>
</dbReference>
<dbReference type="SUPFAM" id="SSF50156">
    <property type="entry name" value="PDZ domain-like"/>
    <property type="match status" value="1"/>
</dbReference>
<keyword evidence="4 5" id="KW-0720">Serine protease</keyword>
<accession>A0A348AKZ1</accession>
<dbReference type="Pfam" id="PF17820">
    <property type="entry name" value="PDZ_6"/>
    <property type="match status" value="1"/>
</dbReference>
<dbReference type="EC" id="3.4.21.102" evidence="7"/>
<dbReference type="GO" id="GO:0007165">
    <property type="term" value="P:signal transduction"/>
    <property type="evidence" value="ECO:0007669"/>
    <property type="project" value="TreeGrafter"/>
</dbReference>
<dbReference type="GO" id="GO:0030288">
    <property type="term" value="C:outer membrane-bounded periplasmic space"/>
    <property type="evidence" value="ECO:0007669"/>
    <property type="project" value="TreeGrafter"/>
</dbReference>
<dbReference type="Gene3D" id="3.90.226.10">
    <property type="entry name" value="2-enoyl-CoA Hydratase, Chain A, domain 1"/>
    <property type="match status" value="1"/>
</dbReference>
<dbReference type="SMART" id="SM00245">
    <property type="entry name" value="TSPc"/>
    <property type="match status" value="1"/>
</dbReference>
<dbReference type="Proteomes" id="UP000276437">
    <property type="component" value="Chromosome"/>
</dbReference>
<dbReference type="InterPro" id="IPR005151">
    <property type="entry name" value="Tail-specific_protease"/>
</dbReference>
<dbReference type="AlphaFoldDB" id="A0A348AKZ1"/>
<dbReference type="RefSeq" id="WP_126308725.1">
    <property type="nucleotide sequence ID" value="NZ_AP018449.1"/>
</dbReference>
<evidence type="ECO:0000256" key="2">
    <source>
        <dbReference type="ARBA" id="ARBA00022670"/>
    </source>
</evidence>
<proteinExistence type="inferred from homology"/>
<dbReference type="OrthoDB" id="9812068at2"/>
<evidence type="ECO:0000259" key="6">
    <source>
        <dbReference type="PROSITE" id="PS50106"/>
    </source>
</evidence>
<evidence type="ECO:0000313" key="7">
    <source>
        <dbReference type="EMBL" id="BBB91739.1"/>
    </source>
</evidence>
<dbReference type="KEGG" id="mana:MAMMFC1_02423"/>
<evidence type="ECO:0000256" key="3">
    <source>
        <dbReference type="ARBA" id="ARBA00022801"/>
    </source>
</evidence>
<dbReference type="Gene3D" id="2.30.42.10">
    <property type="match status" value="1"/>
</dbReference>
<dbReference type="NCBIfam" id="TIGR00225">
    <property type="entry name" value="prc"/>
    <property type="match status" value="1"/>
</dbReference>
<dbReference type="InterPro" id="IPR041489">
    <property type="entry name" value="PDZ_6"/>
</dbReference>
<keyword evidence="3 5" id="KW-0378">Hydrolase</keyword>
<dbReference type="GO" id="GO:0006508">
    <property type="term" value="P:proteolysis"/>
    <property type="evidence" value="ECO:0007669"/>
    <property type="project" value="UniProtKB-KW"/>
</dbReference>
<dbReference type="Pfam" id="PF03572">
    <property type="entry name" value="Peptidase_S41"/>
    <property type="match status" value="1"/>
</dbReference>
<dbReference type="PANTHER" id="PTHR32060">
    <property type="entry name" value="TAIL-SPECIFIC PROTEASE"/>
    <property type="match status" value="1"/>
</dbReference>
<dbReference type="InterPro" id="IPR055210">
    <property type="entry name" value="CtpA/B_N"/>
</dbReference>
<dbReference type="InterPro" id="IPR004447">
    <property type="entry name" value="Peptidase_S41A"/>
</dbReference>
<dbReference type="PROSITE" id="PS50106">
    <property type="entry name" value="PDZ"/>
    <property type="match status" value="1"/>
</dbReference>
<dbReference type="InterPro" id="IPR029045">
    <property type="entry name" value="ClpP/crotonase-like_dom_sf"/>
</dbReference>
<gene>
    <name evidence="7" type="primary">ctpB_1</name>
    <name evidence="7" type="ORF">MAMMFC1_02423</name>
</gene>